<organism evidence="2 3">
    <name type="scientific">Candidatus Beckwithbacteria bacterium RBG_13_35_6</name>
    <dbReference type="NCBI Taxonomy" id="1797456"/>
    <lineage>
        <taxon>Bacteria</taxon>
        <taxon>Candidatus Beckwithiibacteriota</taxon>
    </lineage>
</organism>
<comment type="caution">
    <text evidence="2">The sequence shown here is derived from an EMBL/GenBank/DDBJ whole genome shotgun (WGS) entry which is preliminary data.</text>
</comment>
<keyword evidence="1" id="KW-0472">Membrane</keyword>
<reference evidence="2 3" key="1">
    <citation type="journal article" date="2016" name="Nat. Commun.">
        <title>Thousands of microbial genomes shed light on interconnected biogeochemical processes in an aquifer system.</title>
        <authorList>
            <person name="Anantharaman K."/>
            <person name="Brown C.T."/>
            <person name="Hug L.A."/>
            <person name="Sharon I."/>
            <person name="Castelle C.J."/>
            <person name="Probst A.J."/>
            <person name="Thomas B.C."/>
            <person name="Singh A."/>
            <person name="Wilkins M.J."/>
            <person name="Karaoz U."/>
            <person name="Brodie E.L."/>
            <person name="Williams K.H."/>
            <person name="Hubbard S.S."/>
            <person name="Banfield J.F."/>
        </authorList>
    </citation>
    <scope>NUCLEOTIDE SEQUENCE [LARGE SCALE GENOMIC DNA]</scope>
</reference>
<evidence type="ECO:0000256" key="1">
    <source>
        <dbReference type="SAM" id="Phobius"/>
    </source>
</evidence>
<accession>A0A1F5DDR6</accession>
<name>A0A1F5DDR6_9BACT</name>
<dbReference type="AlphaFoldDB" id="A0A1F5DDR6"/>
<sequence>MKKVLTKTIIFLGYFAGLFLLSRISSLSLSLSFFSSFAIDLTLWFVGAMVGVHFIKLDQLFYVYITRPTESFSLEVKRLVAEKKLSKVWNLLDEKVLEQPELASRSFLFQIGWFVLAVFTVTSYAGLFGQALVLGIGLKLLLEEWESYLSINNFSWAFWQIKREVGVPEQKTYLYIMTGLFLILTLLII</sequence>
<proteinExistence type="predicted"/>
<evidence type="ECO:0000313" key="3">
    <source>
        <dbReference type="Proteomes" id="UP000178758"/>
    </source>
</evidence>
<feature type="transmembrane region" description="Helical" evidence="1">
    <location>
        <begin position="172"/>
        <end position="188"/>
    </location>
</feature>
<keyword evidence="1" id="KW-1133">Transmembrane helix</keyword>
<keyword evidence="1" id="KW-0812">Transmembrane</keyword>
<feature type="transmembrane region" description="Helical" evidence="1">
    <location>
        <begin position="36"/>
        <end position="55"/>
    </location>
</feature>
<evidence type="ECO:0000313" key="2">
    <source>
        <dbReference type="EMBL" id="OGD53338.1"/>
    </source>
</evidence>
<protein>
    <submittedName>
        <fullName evidence="2">Uncharacterized protein</fullName>
    </submittedName>
</protein>
<dbReference type="Proteomes" id="UP000178758">
    <property type="component" value="Unassembled WGS sequence"/>
</dbReference>
<gene>
    <name evidence="2" type="ORF">A3J78_00615</name>
</gene>
<feature type="transmembrane region" description="Helical" evidence="1">
    <location>
        <begin position="113"/>
        <end position="138"/>
    </location>
</feature>
<dbReference type="EMBL" id="MEZJ01000039">
    <property type="protein sequence ID" value="OGD53338.1"/>
    <property type="molecule type" value="Genomic_DNA"/>
</dbReference>